<feature type="compositionally biased region" description="Basic and acidic residues" evidence="1">
    <location>
        <begin position="282"/>
        <end position="291"/>
    </location>
</feature>
<feature type="region of interest" description="Disordered" evidence="1">
    <location>
        <begin position="260"/>
        <end position="357"/>
    </location>
</feature>
<reference evidence="3 4" key="1">
    <citation type="journal article" date="2018" name="Proc. Natl. Acad. Sci. U.S.A.">
        <title>Draft genome sequence of Camellia sinensis var. sinensis provides insights into the evolution of the tea genome and tea quality.</title>
        <authorList>
            <person name="Wei C."/>
            <person name="Yang H."/>
            <person name="Wang S."/>
            <person name="Zhao J."/>
            <person name="Liu C."/>
            <person name="Gao L."/>
            <person name="Xia E."/>
            <person name="Lu Y."/>
            <person name="Tai Y."/>
            <person name="She G."/>
            <person name="Sun J."/>
            <person name="Cao H."/>
            <person name="Tong W."/>
            <person name="Gao Q."/>
            <person name="Li Y."/>
            <person name="Deng W."/>
            <person name="Jiang X."/>
            <person name="Wang W."/>
            <person name="Chen Q."/>
            <person name="Zhang S."/>
            <person name="Li H."/>
            <person name="Wu J."/>
            <person name="Wang P."/>
            <person name="Li P."/>
            <person name="Shi C."/>
            <person name="Zheng F."/>
            <person name="Jian J."/>
            <person name="Huang B."/>
            <person name="Shan D."/>
            <person name="Shi M."/>
            <person name="Fang C."/>
            <person name="Yue Y."/>
            <person name="Li F."/>
            <person name="Li D."/>
            <person name="Wei S."/>
            <person name="Han B."/>
            <person name="Jiang C."/>
            <person name="Yin Y."/>
            <person name="Xia T."/>
            <person name="Zhang Z."/>
            <person name="Bennetzen J.L."/>
            <person name="Zhao S."/>
            <person name="Wan X."/>
        </authorList>
    </citation>
    <scope>NUCLEOTIDE SEQUENCE [LARGE SCALE GENOMIC DNA]</scope>
    <source>
        <strain evidence="4">cv. Shuchazao</strain>
        <tissue evidence="3">Leaf</tissue>
    </source>
</reference>
<dbReference type="PANTHER" id="PTHR21669:SF28">
    <property type="entry name" value="YEMANUCLEIN"/>
    <property type="match status" value="1"/>
</dbReference>
<gene>
    <name evidence="3" type="ORF">TEA_003256</name>
</gene>
<accession>A0A4S4E3L0</accession>
<feature type="domain" description="Hpc2-related" evidence="2">
    <location>
        <begin position="119"/>
        <end position="167"/>
    </location>
</feature>
<dbReference type="PANTHER" id="PTHR21669">
    <property type="entry name" value="CAPZ-INTERACTING PROTEIN AND RELATED PROTEINS"/>
    <property type="match status" value="1"/>
</dbReference>
<proteinExistence type="predicted"/>
<dbReference type="GO" id="GO:0006325">
    <property type="term" value="P:chromatin organization"/>
    <property type="evidence" value="ECO:0007669"/>
    <property type="project" value="TreeGrafter"/>
</dbReference>
<evidence type="ECO:0000313" key="3">
    <source>
        <dbReference type="EMBL" id="THG10458.1"/>
    </source>
</evidence>
<name>A0A4S4E3L0_CAMSN</name>
<sequence>MEEAKAGAGESVRASSSLVAVGGRQRFTVELRPGETTIVSWKKLAKDVSKVNRPTSSAPAPAPAPAPEPQSNAHSVLESRLAPGQPSEIDLNDAPPTSRFSAVIEKIERLYMGKHSSDEEDLNDVPDDDEYDTEDSFIDDAELDEYFQVDNSTIKHDGFFVNRGKLERTNEPTLLSNQQPKKRRRKDLAKGQGEGDDDHMPNKHVKVGKKVAGKSVPLVGKNSSGHSHIVALPIVHHEDTKFQNQMNSSVICAKKKSAETKTLLDPSPPSKVPNGDASLSIPEEKDIDKQKTGMASSKYQGNKLKDGGEFSDPSVQRSHGKSSYTQSKSQPGKLLNNVNESDQSVQRREKDGIRERPDLNVYEGKYPMQTVKAPLMQRKEGLNVRPKSTMLEKAIRELEKMVAESRPPTMEVQDADISSQAVKRRLPHEVKQKLAKVARLAQANHGKISMELVNRLMSIVGHMVQLRTLKRNLKVMVNMGLSAKKEKDDRFQLMKKEVAELIRMRVPYIKSKALEQQAGASDDFLEIGNEEKDVIKRKYSMDDALEDKICDLYDLYIEGLDDDAGPQVRKLYAELAELWPDGFMDNHGIKRAICRAKDRKRPLHSHHKEKIRRKKLIPKTEEAVRVETTTTAQPQYVQEKLVTDSGNHGLTSVSRPMPNSTTANTNVWMPMPSATMNGPNLDRLKQDEVKVTSSNLNDTRTMDALTKKKVKRKPELESSETHFHLEKLVSAQGKERHKPHKHVTGPIRKPSLLLAPLPPQNFERPS</sequence>
<dbReference type="AlphaFoldDB" id="A0A4S4E3L0"/>
<dbReference type="InterPro" id="IPR014840">
    <property type="entry name" value="HRD"/>
</dbReference>
<evidence type="ECO:0000313" key="4">
    <source>
        <dbReference type="Proteomes" id="UP000306102"/>
    </source>
</evidence>
<feature type="region of interest" description="Disordered" evidence="1">
    <location>
        <begin position="648"/>
        <end position="672"/>
    </location>
</feature>
<keyword evidence="4" id="KW-1185">Reference proteome</keyword>
<feature type="compositionally biased region" description="Polar residues" evidence="1">
    <location>
        <begin position="313"/>
        <end position="344"/>
    </location>
</feature>
<dbReference type="GO" id="GO:0005634">
    <property type="term" value="C:nucleus"/>
    <property type="evidence" value="ECO:0007669"/>
    <property type="project" value="TreeGrafter"/>
</dbReference>
<feature type="compositionally biased region" description="Polar residues" evidence="1">
    <location>
        <begin position="648"/>
        <end position="667"/>
    </location>
</feature>
<dbReference type="EMBL" id="SDRB02007881">
    <property type="protein sequence ID" value="THG10458.1"/>
    <property type="molecule type" value="Genomic_DNA"/>
</dbReference>
<protein>
    <recommendedName>
        <fullName evidence="2">Hpc2-related domain-containing protein</fullName>
    </recommendedName>
</protein>
<dbReference type="Pfam" id="PF08729">
    <property type="entry name" value="HUN"/>
    <property type="match status" value="1"/>
</dbReference>
<evidence type="ECO:0000256" key="1">
    <source>
        <dbReference type="SAM" id="MobiDB-lite"/>
    </source>
</evidence>
<organism evidence="3 4">
    <name type="scientific">Camellia sinensis var. sinensis</name>
    <name type="common">China tea</name>
    <dbReference type="NCBI Taxonomy" id="542762"/>
    <lineage>
        <taxon>Eukaryota</taxon>
        <taxon>Viridiplantae</taxon>
        <taxon>Streptophyta</taxon>
        <taxon>Embryophyta</taxon>
        <taxon>Tracheophyta</taxon>
        <taxon>Spermatophyta</taxon>
        <taxon>Magnoliopsida</taxon>
        <taxon>eudicotyledons</taxon>
        <taxon>Gunneridae</taxon>
        <taxon>Pentapetalae</taxon>
        <taxon>asterids</taxon>
        <taxon>Ericales</taxon>
        <taxon>Theaceae</taxon>
        <taxon>Camellia</taxon>
    </lineage>
</organism>
<feature type="compositionally biased region" description="Basic and acidic residues" evidence="1">
    <location>
        <begin position="345"/>
        <end position="357"/>
    </location>
</feature>
<feature type="region of interest" description="Disordered" evidence="1">
    <location>
        <begin position="112"/>
        <end position="134"/>
    </location>
</feature>
<feature type="region of interest" description="Disordered" evidence="1">
    <location>
        <begin position="1"/>
        <end position="25"/>
    </location>
</feature>
<feature type="compositionally biased region" description="Acidic residues" evidence="1">
    <location>
        <begin position="118"/>
        <end position="134"/>
    </location>
</feature>
<dbReference type="Proteomes" id="UP000306102">
    <property type="component" value="Unassembled WGS sequence"/>
</dbReference>
<feature type="region of interest" description="Disordered" evidence="1">
    <location>
        <begin position="49"/>
        <end position="98"/>
    </location>
</feature>
<feature type="region of interest" description="Disordered" evidence="1">
    <location>
        <begin position="730"/>
        <end position="766"/>
    </location>
</feature>
<evidence type="ECO:0000259" key="2">
    <source>
        <dbReference type="Pfam" id="PF08729"/>
    </source>
</evidence>
<comment type="caution">
    <text evidence="3">The sequence shown here is derived from an EMBL/GenBank/DDBJ whole genome shotgun (WGS) entry which is preliminary data.</text>
</comment>
<feature type="region of interest" description="Disordered" evidence="1">
    <location>
        <begin position="170"/>
        <end position="207"/>
    </location>
</feature>